<accession>A0A7X9FSY9</accession>
<dbReference type="AlphaFoldDB" id="A0A7X9FSY9"/>
<dbReference type="InterPro" id="IPR010985">
    <property type="entry name" value="Ribbon_hlx_hlx"/>
</dbReference>
<comment type="caution">
    <text evidence="1">The sequence shown here is derived from an EMBL/GenBank/DDBJ whole genome shotgun (WGS) entry which is preliminary data.</text>
</comment>
<sequence>MFGPKIKVSKDLYDKLKRAADLAGCSSLEEFIEGILDREAQRVITQSGKDKVTDKEVEAIANKLKGLGYLE</sequence>
<protein>
    <submittedName>
        <fullName evidence="1">DUF1778 domain-containing protein</fullName>
    </submittedName>
</protein>
<organism evidence="1 2">
    <name type="scientific">SAR324 cluster bacterium</name>
    <dbReference type="NCBI Taxonomy" id="2024889"/>
    <lineage>
        <taxon>Bacteria</taxon>
        <taxon>Deltaproteobacteria</taxon>
        <taxon>SAR324 cluster</taxon>
    </lineage>
</organism>
<name>A0A7X9FSY9_9DELT</name>
<gene>
    <name evidence="1" type="ORF">GYA55_11370</name>
</gene>
<reference evidence="1 2" key="1">
    <citation type="journal article" date="2020" name="Biotechnol. Biofuels">
        <title>New insights from the biogas microbiome by comprehensive genome-resolved metagenomics of nearly 1600 species originating from multiple anaerobic digesters.</title>
        <authorList>
            <person name="Campanaro S."/>
            <person name="Treu L."/>
            <person name="Rodriguez-R L.M."/>
            <person name="Kovalovszki A."/>
            <person name="Ziels R.M."/>
            <person name="Maus I."/>
            <person name="Zhu X."/>
            <person name="Kougias P.G."/>
            <person name="Basile A."/>
            <person name="Luo G."/>
            <person name="Schluter A."/>
            <person name="Konstantinidis K.T."/>
            <person name="Angelidaki I."/>
        </authorList>
    </citation>
    <scope>NUCLEOTIDE SEQUENCE [LARGE SCALE GENOMIC DNA]</scope>
    <source>
        <strain evidence="1">AS27yjCOA_65</strain>
    </source>
</reference>
<dbReference type="GO" id="GO:0006355">
    <property type="term" value="P:regulation of DNA-templated transcription"/>
    <property type="evidence" value="ECO:0007669"/>
    <property type="project" value="InterPro"/>
</dbReference>
<dbReference type="EMBL" id="JAAZON010000518">
    <property type="protein sequence ID" value="NMC63752.1"/>
    <property type="molecule type" value="Genomic_DNA"/>
</dbReference>
<dbReference type="Gene3D" id="1.20.5.780">
    <property type="entry name" value="Single helix bin"/>
    <property type="match status" value="1"/>
</dbReference>
<proteinExistence type="predicted"/>
<evidence type="ECO:0000313" key="1">
    <source>
        <dbReference type="EMBL" id="NMC63752.1"/>
    </source>
</evidence>
<evidence type="ECO:0000313" key="2">
    <source>
        <dbReference type="Proteomes" id="UP000524246"/>
    </source>
</evidence>
<dbReference type="SUPFAM" id="SSF47598">
    <property type="entry name" value="Ribbon-helix-helix"/>
    <property type="match status" value="1"/>
</dbReference>
<dbReference type="Proteomes" id="UP000524246">
    <property type="component" value="Unassembled WGS sequence"/>
</dbReference>